<keyword evidence="2" id="KW-1185">Reference proteome</keyword>
<protein>
    <submittedName>
        <fullName evidence="1">Uncharacterized protein</fullName>
    </submittedName>
</protein>
<dbReference type="EMBL" id="AP024110">
    <property type="protein sequence ID" value="BCM25103.1"/>
    <property type="molecule type" value="Genomic_DNA"/>
</dbReference>
<dbReference type="Proteomes" id="UP000826722">
    <property type="component" value="Chromosome"/>
</dbReference>
<organism evidence="1 2">
    <name type="scientific">Methyloradius palustris</name>
    <dbReference type="NCBI Taxonomy" id="2778876"/>
    <lineage>
        <taxon>Bacteria</taxon>
        <taxon>Pseudomonadati</taxon>
        <taxon>Pseudomonadota</taxon>
        <taxon>Betaproteobacteria</taxon>
        <taxon>Nitrosomonadales</taxon>
        <taxon>Methylophilaceae</taxon>
        <taxon>Methyloradius</taxon>
    </lineage>
</organism>
<proteinExistence type="predicted"/>
<evidence type="ECO:0000313" key="1">
    <source>
        <dbReference type="EMBL" id="BCM25103.1"/>
    </source>
</evidence>
<dbReference type="KEGG" id="mpau:ZMTM_13620"/>
<gene>
    <name evidence="1" type="ORF">ZMTM_13620</name>
</gene>
<evidence type="ECO:0000313" key="2">
    <source>
        <dbReference type="Proteomes" id="UP000826722"/>
    </source>
</evidence>
<sequence length="213" mass="24581">MNQVAATSNTIMSIETEQAAIQWRGNYENASALLNQYYDFYRDGLHPILAKWVEICIQCAIFITDISFEVANISALKPVGFARKLAYKGLLLRLVEFQNHFDVRTINEDLKNYVTEMNKDLGEEQLFYPANEIADFRKRLTSHFNEWDKLKIIRNNAAGHYKKISVQLPALEAIDPDEVDKITLELFTYMANTLNLIASIHPEGFKLSKYSHR</sequence>
<name>A0A8D5G302_9PROT</name>
<reference evidence="1" key="1">
    <citation type="journal article" date="2021" name="Arch. Microbiol.">
        <title>Methyloradius palustris gen. nov., sp. nov., a methanol-oxidizing bacterium isolated from snow.</title>
        <authorList>
            <person name="Miyadera T."/>
            <person name="Kojima H."/>
            <person name="Fukui M."/>
        </authorList>
    </citation>
    <scope>NUCLEOTIDE SEQUENCE</scope>
    <source>
        <strain evidence="1">Zm11</strain>
    </source>
</reference>
<dbReference type="AlphaFoldDB" id="A0A8D5G302"/>
<accession>A0A8D5G302</accession>